<dbReference type="PANTHER" id="PTHR30212:SF2">
    <property type="entry name" value="PROTEIN YIIM"/>
    <property type="match status" value="1"/>
</dbReference>
<gene>
    <name evidence="2" type="ORF">E0L93_05955</name>
</gene>
<dbReference type="InterPro" id="IPR011037">
    <property type="entry name" value="Pyrv_Knase-like_insert_dom_sf"/>
</dbReference>
<dbReference type="PANTHER" id="PTHR30212">
    <property type="entry name" value="PROTEIN YIIM"/>
    <property type="match status" value="1"/>
</dbReference>
<organism evidence="2 3">
    <name type="scientific">Rubrobacter taiwanensis</name>
    <dbReference type="NCBI Taxonomy" id="185139"/>
    <lineage>
        <taxon>Bacteria</taxon>
        <taxon>Bacillati</taxon>
        <taxon>Actinomycetota</taxon>
        <taxon>Rubrobacteria</taxon>
        <taxon>Rubrobacterales</taxon>
        <taxon>Rubrobacteraceae</taxon>
        <taxon>Rubrobacter</taxon>
    </lineage>
</organism>
<evidence type="ECO:0000313" key="3">
    <source>
        <dbReference type="Proteomes" id="UP000295244"/>
    </source>
</evidence>
<dbReference type="AlphaFoldDB" id="A0A4V2NWR0"/>
<dbReference type="Pfam" id="PF03475">
    <property type="entry name" value="YiiM_3-alpha"/>
    <property type="match status" value="1"/>
</dbReference>
<dbReference type="EMBL" id="SKBU01000012">
    <property type="protein sequence ID" value="TCJ18282.1"/>
    <property type="molecule type" value="Genomic_DNA"/>
</dbReference>
<accession>A0A4V2NWR0</accession>
<comment type="caution">
    <text evidence="2">The sequence shown here is derived from an EMBL/GenBank/DDBJ whole genome shotgun (WGS) entry which is preliminary data.</text>
</comment>
<feature type="domain" description="MOSC" evidence="1">
    <location>
        <begin position="30"/>
        <end position="164"/>
    </location>
</feature>
<name>A0A4V2NWR0_9ACTN</name>
<dbReference type="OrthoDB" id="9801223at2"/>
<dbReference type="InterPro" id="IPR005302">
    <property type="entry name" value="MoCF_Sase_C"/>
</dbReference>
<dbReference type="InterPro" id="IPR052353">
    <property type="entry name" value="Benzoxazolinone_Detox_Enz"/>
</dbReference>
<dbReference type="RefSeq" id="WP_132689844.1">
    <property type="nucleotide sequence ID" value="NZ_SKBU01000012.1"/>
</dbReference>
<dbReference type="InterPro" id="IPR005163">
    <property type="entry name" value="Tri_helical_YiiM-like"/>
</dbReference>
<dbReference type="Proteomes" id="UP000295244">
    <property type="component" value="Unassembled WGS sequence"/>
</dbReference>
<dbReference type="GO" id="GO:0003824">
    <property type="term" value="F:catalytic activity"/>
    <property type="evidence" value="ECO:0007669"/>
    <property type="project" value="InterPro"/>
</dbReference>
<dbReference type="Pfam" id="PF03473">
    <property type="entry name" value="MOSC"/>
    <property type="match status" value="1"/>
</dbReference>
<reference evidence="2 3" key="1">
    <citation type="submission" date="2019-03" db="EMBL/GenBank/DDBJ databases">
        <title>Whole genome sequence of a novel Rubrobacter taiwanensis strain, isolated from Yellowstone National Park.</title>
        <authorList>
            <person name="Freed S."/>
            <person name="Ramaley R.F."/>
            <person name="Kyndt J.A."/>
        </authorList>
    </citation>
    <scope>NUCLEOTIDE SEQUENCE [LARGE SCALE GENOMIC DNA]</scope>
    <source>
        <strain evidence="2 3">Yellowstone</strain>
    </source>
</reference>
<protein>
    <submittedName>
        <fullName evidence="2">MOSC domain-containing protein</fullName>
    </submittedName>
</protein>
<dbReference type="GO" id="GO:0030170">
    <property type="term" value="F:pyridoxal phosphate binding"/>
    <property type="evidence" value="ECO:0007669"/>
    <property type="project" value="InterPro"/>
</dbReference>
<proteinExistence type="predicted"/>
<dbReference type="PROSITE" id="PS51340">
    <property type="entry name" value="MOSC"/>
    <property type="match status" value="1"/>
</dbReference>
<dbReference type="GO" id="GO:0030151">
    <property type="term" value="F:molybdenum ion binding"/>
    <property type="evidence" value="ECO:0007669"/>
    <property type="project" value="InterPro"/>
</dbReference>
<sequence>MKARLVSLNVGKPRELAHGRRTVRSAIYKTPVSGVLWLGERGLEGDEQADLRVHGGPEKAVCVYPLENLPHWRAVLGLELGPGAFGENFSVSGMVEEAVHIGDTYRVGEAVVQVSQPRQPCFKLAARHEVPELALLVQESGRTGFYFRCLQPGRVRAGDELALLERPGASVSVAEANRIMHRDKRDAAGIERLLAIPELSASWRRTLEKRLGGAVEDAGRRLSG</sequence>
<dbReference type="Gene3D" id="2.40.33.20">
    <property type="entry name" value="PK beta-barrel domain-like"/>
    <property type="match status" value="1"/>
</dbReference>
<evidence type="ECO:0000259" key="1">
    <source>
        <dbReference type="PROSITE" id="PS51340"/>
    </source>
</evidence>
<dbReference type="SUPFAM" id="SSF50800">
    <property type="entry name" value="PK beta-barrel domain-like"/>
    <property type="match status" value="1"/>
</dbReference>
<evidence type="ECO:0000313" key="2">
    <source>
        <dbReference type="EMBL" id="TCJ18282.1"/>
    </source>
</evidence>
<keyword evidence="3" id="KW-1185">Reference proteome</keyword>